<evidence type="ECO:0000313" key="2">
    <source>
        <dbReference type="EMBL" id="MCI17460.1"/>
    </source>
</evidence>
<sequence>MQELVDLGAHTLMVPGIFPMGCSATHLTKHETTDKNQYDSAGCLKWLNEFAEFYNQKLQHELDRLRGFHPHAIIIYADYYNAALPLYH</sequence>
<feature type="non-terminal residue" evidence="2">
    <location>
        <position position="88"/>
    </location>
</feature>
<keyword evidence="3" id="KW-1185">Reference proteome</keyword>
<organism evidence="2 3">
    <name type="scientific">Trifolium medium</name>
    <dbReference type="NCBI Taxonomy" id="97028"/>
    <lineage>
        <taxon>Eukaryota</taxon>
        <taxon>Viridiplantae</taxon>
        <taxon>Streptophyta</taxon>
        <taxon>Embryophyta</taxon>
        <taxon>Tracheophyta</taxon>
        <taxon>Spermatophyta</taxon>
        <taxon>Magnoliopsida</taxon>
        <taxon>eudicotyledons</taxon>
        <taxon>Gunneridae</taxon>
        <taxon>Pentapetalae</taxon>
        <taxon>rosids</taxon>
        <taxon>fabids</taxon>
        <taxon>Fabales</taxon>
        <taxon>Fabaceae</taxon>
        <taxon>Papilionoideae</taxon>
        <taxon>50 kb inversion clade</taxon>
        <taxon>NPAAA clade</taxon>
        <taxon>Hologalegina</taxon>
        <taxon>IRL clade</taxon>
        <taxon>Trifolieae</taxon>
        <taxon>Trifolium</taxon>
    </lineage>
</organism>
<dbReference type="PANTHER" id="PTHR22835:SF670">
    <property type="entry name" value="GDSL-LIKE LIPASE_ACYLHYDROLASE"/>
    <property type="match status" value="1"/>
</dbReference>
<dbReference type="PANTHER" id="PTHR22835">
    <property type="entry name" value="ZINC FINGER FYVE DOMAIN CONTAINING PROTEIN"/>
    <property type="match status" value="1"/>
</dbReference>
<evidence type="ECO:0000313" key="3">
    <source>
        <dbReference type="Proteomes" id="UP000265520"/>
    </source>
</evidence>
<dbReference type="AlphaFoldDB" id="A0A392Q166"/>
<comment type="caution">
    <text evidence="2">The sequence shown here is derived from an EMBL/GenBank/DDBJ whole genome shotgun (WGS) entry which is preliminary data.</text>
</comment>
<proteinExistence type="inferred from homology"/>
<dbReference type="Proteomes" id="UP000265520">
    <property type="component" value="Unassembled WGS sequence"/>
</dbReference>
<dbReference type="EMBL" id="LXQA010105552">
    <property type="protein sequence ID" value="MCI17460.1"/>
    <property type="molecule type" value="Genomic_DNA"/>
</dbReference>
<name>A0A392Q166_9FABA</name>
<reference evidence="2 3" key="1">
    <citation type="journal article" date="2018" name="Front. Plant Sci.">
        <title>Red Clover (Trifolium pratense) and Zigzag Clover (T. medium) - A Picture of Genomic Similarities and Differences.</title>
        <authorList>
            <person name="Dluhosova J."/>
            <person name="Istvanek J."/>
            <person name="Nedelnik J."/>
            <person name="Repkova J."/>
        </authorList>
    </citation>
    <scope>NUCLEOTIDE SEQUENCE [LARGE SCALE GENOMIC DNA]</scope>
    <source>
        <strain evidence="3">cv. 10/8</strain>
        <tissue evidence="2">Leaf</tissue>
    </source>
</reference>
<dbReference type="InterPro" id="IPR036514">
    <property type="entry name" value="SGNH_hydro_sf"/>
</dbReference>
<accession>A0A392Q166</accession>
<evidence type="ECO:0000256" key="1">
    <source>
        <dbReference type="ARBA" id="ARBA00008668"/>
    </source>
</evidence>
<comment type="similarity">
    <text evidence="1">Belongs to the 'GDSL' lipolytic enzyme family.</text>
</comment>
<dbReference type="Gene3D" id="3.40.50.1110">
    <property type="entry name" value="SGNH hydrolase"/>
    <property type="match status" value="1"/>
</dbReference>
<protein>
    <submittedName>
        <fullName evidence="2">GDSL esterase/lipase</fullName>
    </submittedName>
</protein>